<proteinExistence type="predicted"/>
<sequence length="78" mass="9168">MISHHFRMLAIILPVGIDIYPSKHIRHILSRKTGRHLIVYLLHRQDIADWNWRIIMQSALDNGLPQLIHILDLIQANC</sequence>
<reference evidence="1 2" key="1">
    <citation type="submission" date="2016-10" db="EMBL/GenBank/DDBJ databases">
        <title>Chromobacterium muskegensis sp. nov., an insecticidal bacterium isolated from Sphagnum bogs.</title>
        <authorList>
            <person name="Sparks M.E."/>
            <person name="Blackburn M.B."/>
            <person name="Gundersen-Rindal D.E."/>
            <person name="Mitchell A."/>
            <person name="Farrar R."/>
            <person name="Kuhar D."/>
        </authorList>
    </citation>
    <scope>NUCLEOTIDE SEQUENCE [LARGE SCALE GENOMIC DNA]</scope>
    <source>
        <strain evidence="1 2">21-1</strain>
    </source>
</reference>
<dbReference type="KEGG" id="cvc:BKX93_16025"/>
<evidence type="ECO:0000313" key="2">
    <source>
        <dbReference type="Proteomes" id="UP000178776"/>
    </source>
</evidence>
<name>A0A1D9LJ87_9NEIS</name>
<dbReference type="AlphaFoldDB" id="A0A1D9LJ87"/>
<organism evidence="1 2">
    <name type="scientific">Chromobacterium vaccinii</name>
    <dbReference type="NCBI Taxonomy" id="1108595"/>
    <lineage>
        <taxon>Bacteria</taxon>
        <taxon>Pseudomonadati</taxon>
        <taxon>Pseudomonadota</taxon>
        <taxon>Betaproteobacteria</taxon>
        <taxon>Neisseriales</taxon>
        <taxon>Chromobacteriaceae</taxon>
        <taxon>Chromobacterium</taxon>
    </lineage>
</organism>
<dbReference type="Proteomes" id="UP000178776">
    <property type="component" value="Chromosome"/>
</dbReference>
<gene>
    <name evidence="1" type="ORF">BKX93_16025</name>
</gene>
<evidence type="ECO:0000313" key="1">
    <source>
        <dbReference type="EMBL" id="AOZ51362.1"/>
    </source>
</evidence>
<protein>
    <submittedName>
        <fullName evidence="1">Uncharacterized protein</fullName>
    </submittedName>
</protein>
<accession>A0A1D9LJ87</accession>
<dbReference type="EMBL" id="CP017707">
    <property type="protein sequence ID" value="AOZ51362.1"/>
    <property type="molecule type" value="Genomic_DNA"/>
</dbReference>